<keyword evidence="2" id="KW-1185">Reference proteome</keyword>
<evidence type="ECO:0000313" key="1">
    <source>
        <dbReference type="EMBL" id="KAJ0105817.1"/>
    </source>
</evidence>
<sequence>MTNCVNQWFLLY</sequence>
<dbReference type="EMBL" id="CM047898">
    <property type="protein sequence ID" value="KAJ0105817.1"/>
    <property type="molecule type" value="Genomic_DNA"/>
</dbReference>
<evidence type="ECO:0000313" key="2">
    <source>
        <dbReference type="Proteomes" id="UP001164250"/>
    </source>
</evidence>
<proteinExistence type="predicted"/>
<organism evidence="1 2">
    <name type="scientific">Pistacia atlantica</name>
    <dbReference type="NCBI Taxonomy" id="434234"/>
    <lineage>
        <taxon>Eukaryota</taxon>
        <taxon>Viridiplantae</taxon>
        <taxon>Streptophyta</taxon>
        <taxon>Embryophyta</taxon>
        <taxon>Tracheophyta</taxon>
        <taxon>Spermatophyta</taxon>
        <taxon>Magnoliopsida</taxon>
        <taxon>eudicotyledons</taxon>
        <taxon>Gunneridae</taxon>
        <taxon>Pentapetalae</taxon>
        <taxon>rosids</taxon>
        <taxon>malvids</taxon>
        <taxon>Sapindales</taxon>
        <taxon>Anacardiaceae</taxon>
        <taxon>Pistacia</taxon>
    </lineage>
</organism>
<reference evidence="2" key="1">
    <citation type="journal article" date="2023" name="G3 (Bethesda)">
        <title>Genome assembly and association tests identify interacting loci associated with vigor, precocity, and sex in interspecific pistachio rootstocks.</title>
        <authorList>
            <person name="Palmer W."/>
            <person name="Jacygrad E."/>
            <person name="Sagayaradj S."/>
            <person name="Cavanaugh K."/>
            <person name="Han R."/>
            <person name="Bertier L."/>
            <person name="Beede B."/>
            <person name="Kafkas S."/>
            <person name="Golino D."/>
            <person name="Preece J."/>
            <person name="Michelmore R."/>
        </authorList>
    </citation>
    <scope>NUCLEOTIDE SEQUENCE [LARGE SCALE GENOMIC DNA]</scope>
</reference>
<name>A0ACC1C156_9ROSI</name>
<accession>A0ACC1C156</accession>
<comment type="caution">
    <text evidence="1">The sequence shown here is derived from an EMBL/GenBank/DDBJ whole genome shotgun (WGS) entry which is preliminary data.</text>
</comment>
<gene>
    <name evidence="1" type="ORF">Patl1_18314</name>
</gene>
<dbReference type="Proteomes" id="UP001164250">
    <property type="component" value="Chromosome 2"/>
</dbReference>
<protein>
    <submittedName>
        <fullName evidence="1">Uncharacterized protein</fullName>
    </submittedName>
</protein>